<dbReference type="Gene3D" id="3.30.230.10">
    <property type="match status" value="1"/>
</dbReference>
<evidence type="ECO:0000256" key="8">
    <source>
        <dbReference type="ARBA" id="ARBA00032554"/>
    </source>
</evidence>
<dbReference type="InterPro" id="IPR014721">
    <property type="entry name" value="Ribsml_uS5_D2-typ_fold_subgr"/>
</dbReference>
<evidence type="ECO:0000256" key="7">
    <source>
        <dbReference type="ARBA" id="ARBA00022840"/>
    </source>
</evidence>
<dbReference type="GO" id="GO:0050515">
    <property type="term" value="F:4-(cytidine 5'-diphospho)-2-C-methyl-D-erythritol kinase activity"/>
    <property type="evidence" value="ECO:0007669"/>
    <property type="project" value="UniProtKB-UniRule"/>
</dbReference>
<dbReference type="AlphaFoldDB" id="A0A1F6CQP1"/>
<organism evidence="12 13">
    <name type="scientific">Handelsmanbacteria sp. (strain RIFCSPLOWO2_12_FULL_64_10)</name>
    <dbReference type="NCBI Taxonomy" id="1817868"/>
    <lineage>
        <taxon>Bacteria</taxon>
        <taxon>Candidatus Handelsmaniibacteriota</taxon>
    </lineage>
</organism>
<dbReference type="EC" id="2.7.1.148" evidence="2 9"/>
<evidence type="ECO:0000256" key="5">
    <source>
        <dbReference type="ARBA" id="ARBA00022741"/>
    </source>
</evidence>
<keyword evidence="9" id="KW-0414">Isoprene biosynthesis</keyword>
<evidence type="ECO:0000256" key="4">
    <source>
        <dbReference type="ARBA" id="ARBA00022679"/>
    </source>
</evidence>
<evidence type="ECO:0000256" key="6">
    <source>
        <dbReference type="ARBA" id="ARBA00022777"/>
    </source>
</evidence>
<dbReference type="PANTHER" id="PTHR43527">
    <property type="entry name" value="4-DIPHOSPHOCYTIDYL-2-C-METHYL-D-ERYTHRITOL KINASE, CHLOROPLASTIC"/>
    <property type="match status" value="1"/>
</dbReference>
<evidence type="ECO:0000256" key="1">
    <source>
        <dbReference type="ARBA" id="ARBA00009684"/>
    </source>
</evidence>
<keyword evidence="4 9" id="KW-0808">Transferase</keyword>
<comment type="caution">
    <text evidence="12">The sequence shown here is derived from an EMBL/GenBank/DDBJ whole genome shotgun (WGS) entry which is preliminary data.</text>
</comment>
<comment type="similarity">
    <text evidence="1 9">Belongs to the GHMP kinase family. IspE subfamily.</text>
</comment>
<dbReference type="GO" id="GO:0019288">
    <property type="term" value="P:isopentenyl diphosphate biosynthetic process, methylerythritol 4-phosphate pathway"/>
    <property type="evidence" value="ECO:0007669"/>
    <property type="project" value="UniProtKB-UniRule"/>
</dbReference>
<dbReference type="NCBIfam" id="TIGR00154">
    <property type="entry name" value="ispE"/>
    <property type="match status" value="1"/>
</dbReference>
<evidence type="ECO:0000256" key="9">
    <source>
        <dbReference type="HAMAP-Rule" id="MF_00061"/>
    </source>
</evidence>
<comment type="function">
    <text evidence="9">Catalyzes the phosphorylation of the position 2 hydroxy group of 4-diphosphocytidyl-2C-methyl-D-erythritol.</text>
</comment>
<comment type="pathway">
    <text evidence="9">Isoprenoid biosynthesis; isopentenyl diphosphate biosynthesis via DXP pathway; isopentenyl diphosphate from 1-deoxy-D-xylulose 5-phosphate: step 3/6.</text>
</comment>
<dbReference type="Pfam" id="PF00288">
    <property type="entry name" value="GHMP_kinases_N"/>
    <property type="match status" value="1"/>
</dbReference>
<accession>A0A1F6CQP1</accession>
<dbReference type="SUPFAM" id="SSF54211">
    <property type="entry name" value="Ribosomal protein S5 domain 2-like"/>
    <property type="match status" value="1"/>
</dbReference>
<dbReference type="SUPFAM" id="SSF55060">
    <property type="entry name" value="GHMP Kinase, C-terminal domain"/>
    <property type="match status" value="1"/>
</dbReference>
<dbReference type="GO" id="GO:0016114">
    <property type="term" value="P:terpenoid biosynthetic process"/>
    <property type="evidence" value="ECO:0007669"/>
    <property type="project" value="UniProtKB-UniRule"/>
</dbReference>
<evidence type="ECO:0000259" key="11">
    <source>
        <dbReference type="Pfam" id="PF08544"/>
    </source>
</evidence>
<evidence type="ECO:0000256" key="2">
    <source>
        <dbReference type="ARBA" id="ARBA00012052"/>
    </source>
</evidence>
<keyword evidence="7 9" id="KW-0067">ATP-binding</keyword>
<dbReference type="EMBL" id="MFKF01000184">
    <property type="protein sequence ID" value="OGG51427.1"/>
    <property type="molecule type" value="Genomic_DNA"/>
</dbReference>
<feature type="active site" evidence="9">
    <location>
        <position position="12"/>
    </location>
</feature>
<dbReference type="InterPro" id="IPR020568">
    <property type="entry name" value="Ribosomal_Su5_D2-typ_SF"/>
</dbReference>
<dbReference type="InterPro" id="IPR036554">
    <property type="entry name" value="GHMP_kinase_C_sf"/>
</dbReference>
<dbReference type="PANTHER" id="PTHR43527:SF2">
    <property type="entry name" value="4-DIPHOSPHOCYTIDYL-2-C-METHYL-D-ERYTHRITOL KINASE, CHLOROPLASTIC"/>
    <property type="match status" value="1"/>
</dbReference>
<name>A0A1F6CQP1_HANXR</name>
<evidence type="ECO:0000313" key="12">
    <source>
        <dbReference type="EMBL" id="OGG51427.1"/>
    </source>
</evidence>
<feature type="domain" description="GHMP kinase N-terminal" evidence="10">
    <location>
        <begin position="68"/>
        <end position="146"/>
    </location>
</feature>
<dbReference type="HAMAP" id="MF_00061">
    <property type="entry name" value="IspE"/>
    <property type="match status" value="1"/>
</dbReference>
<evidence type="ECO:0000313" key="13">
    <source>
        <dbReference type="Proteomes" id="UP000178606"/>
    </source>
</evidence>
<reference evidence="12 13" key="1">
    <citation type="journal article" date="2016" name="Nat. Commun.">
        <title>Thousands of microbial genomes shed light on interconnected biogeochemical processes in an aquifer system.</title>
        <authorList>
            <person name="Anantharaman K."/>
            <person name="Brown C.T."/>
            <person name="Hug L.A."/>
            <person name="Sharon I."/>
            <person name="Castelle C.J."/>
            <person name="Probst A.J."/>
            <person name="Thomas B.C."/>
            <person name="Singh A."/>
            <person name="Wilkins M.J."/>
            <person name="Karaoz U."/>
            <person name="Brodie E.L."/>
            <person name="Williams K.H."/>
            <person name="Hubbard S.S."/>
            <person name="Banfield J.F."/>
        </authorList>
    </citation>
    <scope>NUCLEOTIDE SEQUENCE [LARGE SCALE GENOMIC DNA]</scope>
    <source>
        <strain evidence="13">RIFCSPLOWO2_12_FULL_64_10</strain>
    </source>
</reference>
<comment type="catalytic activity">
    <reaction evidence="9">
        <text>4-CDP-2-C-methyl-D-erythritol + ATP = 4-CDP-2-C-methyl-D-erythritol 2-phosphate + ADP + H(+)</text>
        <dbReference type="Rhea" id="RHEA:18437"/>
        <dbReference type="ChEBI" id="CHEBI:15378"/>
        <dbReference type="ChEBI" id="CHEBI:30616"/>
        <dbReference type="ChEBI" id="CHEBI:57823"/>
        <dbReference type="ChEBI" id="CHEBI:57919"/>
        <dbReference type="ChEBI" id="CHEBI:456216"/>
        <dbReference type="EC" id="2.7.1.148"/>
    </reaction>
</comment>
<feature type="binding site" evidence="9">
    <location>
        <begin position="96"/>
        <end position="106"/>
    </location>
    <ligand>
        <name>ATP</name>
        <dbReference type="ChEBI" id="CHEBI:30616"/>
    </ligand>
</feature>
<protein>
    <recommendedName>
        <fullName evidence="3 9">4-diphosphocytidyl-2-C-methyl-D-erythritol kinase</fullName>
        <shortName evidence="9">CMK</shortName>
        <ecNumber evidence="2 9">2.7.1.148</ecNumber>
    </recommendedName>
    <alternativeName>
        <fullName evidence="8 9">4-(cytidine-5'-diphospho)-2-C-methyl-D-erythritol kinase</fullName>
    </alternativeName>
</protein>
<dbReference type="InterPro" id="IPR006204">
    <property type="entry name" value="GHMP_kinase_N_dom"/>
</dbReference>
<evidence type="ECO:0000256" key="3">
    <source>
        <dbReference type="ARBA" id="ARBA00017473"/>
    </source>
</evidence>
<dbReference type="Proteomes" id="UP000178606">
    <property type="component" value="Unassembled WGS sequence"/>
</dbReference>
<dbReference type="GO" id="GO:0005524">
    <property type="term" value="F:ATP binding"/>
    <property type="evidence" value="ECO:0007669"/>
    <property type="project" value="UniProtKB-UniRule"/>
</dbReference>
<dbReference type="InterPro" id="IPR013750">
    <property type="entry name" value="GHMP_kinase_C_dom"/>
</dbReference>
<dbReference type="InterPro" id="IPR004424">
    <property type="entry name" value="IspE"/>
</dbReference>
<sequence length="294" mass="31271">MSLFAETDAYAKLNLGLKVLGRRPDGYHDILSVFQTVDLRDRLAFEEISAGQTEVVCSDPALPVGPENLVYRAVEALRGATGFDRGVRVSLTKEIPIGAGLGGGSADAAAVLRTLNRAWGLGASDGSLREMALGIGSDVPFFLRGGTAVVSGRGEVLRYVAWSSEVHYVLVQPPFQVSTGWAYRQVSGRISLGLTGRSKYINLINSTMIGPLCARDLFACAENDFEPVVAEAWPALRDLRRALEGAGAEACCMTGSGSVLYGVFYDAAAAGRAAAALRQGGRRVFLSRPLIVDR</sequence>
<dbReference type="Gene3D" id="3.30.70.890">
    <property type="entry name" value="GHMP kinase, C-terminal domain"/>
    <property type="match status" value="1"/>
</dbReference>
<keyword evidence="5 9" id="KW-0547">Nucleotide-binding</keyword>
<dbReference type="UniPathway" id="UPA00056">
    <property type="reaction ID" value="UER00094"/>
</dbReference>
<feature type="active site" evidence="9">
    <location>
        <position position="138"/>
    </location>
</feature>
<evidence type="ECO:0000259" key="10">
    <source>
        <dbReference type="Pfam" id="PF00288"/>
    </source>
</evidence>
<keyword evidence="6 9" id="KW-0418">Kinase</keyword>
<gene>
    <name evidence="9" type="primary">ispE</name>
    <name evidence="12" type="ORF">A3F84_26625</name>
</gene>
<dbReference type="PIRSF" id="PIRSF010376">
    <property type="entry name" value="IspE"/>
    <property type="match status" value="1"/>
</dbReference>
<feature type="domain" description="GHMP kinase C-terminal" evidence="11">
    <location>
        <begin position="215"/>
        <end position="281"/>
    </location>
</feature>
<dbReference type="Pfam" id="PF08544">
    <property type="entry name" value="GHMP_kinases_C"/>
    <property type="match status" value="1"/>
</dbReference>
<proteinExistence type="inferred from homology"/>